<feature type="compositionally biased region" description="Basic residues" evidence="6">
    <location>
        <begin position="837"/>
        <end position="857"/>
    </location>
</feature>
<feature type="repeat" description="WD" evidence="5">
    <location>
        <begin position="140"/>
        <end position="183"/>
    </location>
</feature>
<dbReference type="PANTHER" id="PTHR19854:SF15">
    <property type="entry name" value="TRANSDUCIN BETA-LIKE PROTEIN 3"/>
    <property type="match status" value="1"/>
</dbReference>
<evidence type="ECO:0000313" key="8">
    <source>
        <dbReference type="EMBL" id="KAK9055949.1"/>
    </source>
</evidence>
<dbReference type="FunFam" id="2.130.10.10:FF:001844">
    <property type="entry name" value="Transducin family protein / WD-40 repeat family protein"/>
    <property type="match status" value="1"/>
</dbReference>
<feature type="repeat" description="WD" evidence="5">
    <location>
        <begin position="527"/>
        <end position="568"/>
    </location>
</feature>
<feature type="repeat" description="WD" evidence="5">
    <location>
        <begin position="98"/>
        <end position="132"/>
    </location>
</feature>
<dbReference type="InterPro" id="IPR011047">
    <property type="entry name" value="Quinoprotein_ADH-like_sf"/>
</dbReference>
<gene>
    <name evidence="8" type="ORF">SSX86_027036</name>
</gene>
<dbReference type="PANTHER" id="PTHR19854">
    <property type="entry name" value="TRANSDUCIN BETA-LIKE 3"/>
    <property type="match status" value="1"/>
</dbReference>
<feature type="repeat" description="WD" evidence="5">
    <location>
        <begin position="184"/>
        <end position="225"/>
    </location>
</feature>
<dbReference type="EMBL" id="JBCNJP010000025">
    <property type="protein sequence ID" value="KAK9055949.1"/>
    <property type="molecule type" value="Genomic_DNA"/>
</dbReference>
<keyword evidence="2 5" id="KW-0853">WD repeat</keyword>
<dbReference type="PRINTS" id="PR00320">
    <property type="entry name" value="GPROTEINBRPT"/>
</dbReference>
<name>A0AAP0GPS3_9ASTR</name>
<feature type="domain" description="U3 small nucleolar RNA-associated protein 13 C-terminal" evidence="7">
    <location>
        <begin position="665"/>
        <end position="798"/>
    </location>
</feature>
<dbReference type="CDD" id="cd00200">
    <property type="entry name" value="WD40"/>
    <property type="match status" value="2"/>
</dbReference>
<dbReference type="GO" id="GO:0000480">
    <property type="term" value="P:endonucleolytic cleavage in 5'-ETS of tricistronic rRNA transcript (SSU-rRNA, 5.8S rRNA, LSU-rRNA)"/>
    <property type="evidence" value="ECO:0007669"/>
    <property type="project" value="TreeGrafter"/>
</dbReference>
<dbReference type="PROSITE" id="PS50294">
    <property type="entry name" value="WD_REPEATS_REGION"/>
    <property type="match status" value="10"/>
</dbReference>
<dbReference type="InterPro" id="IPR020472">
    <property type="entry name" value="WD40_PAC1"/>
</dbReference>
<dbReference type="InterPro" id="IPR001680">
    <property type="entry name" value="WD40_rpt"/>
</dbReference>
<accession>A0AAP0GPS3</accession>
<evidence type="ECO:0000313" key="9">
    <source>
        <dbReference type="Proteomes" id="UP001408789"/>
    </source>
</evidence>
<dbReference type="InterPro" id="IPR019775">
    <property type="entry name" value="WD40_repeat_CS"/>
</dbReference>
<proteinExistence type="predicted"/>
<dbReference type="GO" id="GO:0032040">
    <property type="term" value="C:small-subunit processome"/>
    <property type="evidence" value="ECO:0007669"/>
    <property type="project" value="InterPro"/>
</dbReference>
<feature type="region of interest" description="Disordered" evidence="6">
    <location>
        <begin position="819"/>
        <end position="857"/>
    </location>
</feature>
<evidence type="ECO:0000256" key="2">
    <source>
        <dbReference type="ARBA" id="ARBA00022574"/>
    </source>
</evidence>
<feature type="repeat" description="WD" evidence="5">
    <location>
        <begin position="387"/>
        <end position="431"/>
    </location>
</feature>
<dbReference type="Proteomes" id="UP001408789">
    <property type="component" value="Unassembled WGS sequence"/>
</dbReference>
<dbReference type="SUPFAM" id="SSF50998">
    <property type="entry name" value="Quinoprotein alcohol dehydrogenase-like"/>
    <property type="match status" value="1"/>
</dbReference>
<keyword evidence="9" id="KW-1185">Reference proteome</keyword>
<feature type="repeat" description="WD" evidence="5">
    <location>
        <begin position="485"/>
        <end position="518"/>
    </location>
</feature>
<dbReference type="SMART" id="SM00320">
    <property type="entry name" value="WD40"/>
    <property type="match status" value="13"/>
</dbReference>
<organism evidence="8 9">
    <name type="scientific">Deinandra increscens subsp. villosa</name>
    <dbReference type="NCBI Taxonomy" id="3103831"/>
    <lineage>
        <taxon>Eukaryota</taxon>
        <taxon>Viridiplantae</taxon>
        <taxon>Streptophyta</taxon>
        <taxon>Embryophyta</taxon>
        <taxon>Tracheophyta</taxon>
        <taxon>Spermatophyta</taxon>
        <taxon>Magnoliopsida</taxon>
        <taxon>eudicotyledons</taxon>
        <taxon>Gunneridae</taxon>
        <taxon>Pentapetalae</taxon>
        <taxon>asterids</taxon>
        <taxon>campanulids</taxon>
        <taxon>Asterales</taxon>
        <taxon>Asteraceae</taxon>
        <taxon>Asteroideae</taxon>
        <taxon>Heliantheae alliance</taxon>
        <taxon>Madieae</taxon>
        <taxon>Madiinae</taxon>
        <taxon>Deinandra</taxon>
    </lineage>
</organism>
<keyword evidence="4" id="KW-0539">Nucleus</keyword>
<comment type="subcellular location">
    <subcellularLocation>
        <location evidence="1">Nucleus</location>
        <location evidence="1">Nucleolus</location>
    </subcellularLocation>
</comment>
<dbReference type="Pfam" id="PF08625">
    <property type="entry name" value="Utp13"/>
    <property type="match status" value="1"/>
</dbReference>
<dbReference type="InterPro" id="IPR013934">
    <property type="entry name" value="Utp13_C"/>
</dbReference>
<reference evidence="8 9" key="1">
    <citation type="submission" date="2024-04" db="EMBL/GenBank/DDBJ databases">
        <title>The reference genome of an endangered Asteraceae, Deinandra increscens subsp. villosa, native to the Central Coast of California.</title>
        <authorList>
            <person name="Guilliams M."/>
            <person name="Hasenstab-Lehman K."/>
            <person name="Meyer R."/>
            <person name="Mcevoy S."/>
        </authorList>
    </citation>
    <scope>NUCLEOTIDE SEQUENCE [LARGE SCALE GENOMIC DNA]</scope>
    <source>
        <tissue evidence="8">Leaf</tissue>
    </source>
</reference>
<dbReference type="Gene3D" id="2.130.10.10">
    <property type="entry name" value="YVTN repeat-like/Quinoprotein amine dehydrogenase"/>
    <property type="match status" value="4"/>
</dbReference>
<feature type="repeat" description="WD" evidence="5">
    <location>
        <begin position="432"/>
        <end position="467"/>
    </location>
</feature>
<dbReference type="PROSITE" id="PS50082">
    <property type="entry name" value="WD_REPEATS_2"/>
    <property type="match status" value="10"/>
</dbReference>
<dbReference type="GO" id="GO:0000472">
    <property type="term" value="P:endonucleolytic cleavage to generate mature 5'-end of SSU-rRNA from (SSU-rRNA, 5.8S rRNA, LSU-rRNA)"/>
    <property type="evidence" value="ECO:0007669"/>
    <property type="project" value="TreeGrafter"/>
</dbReference>
<evidence type="ECO:0000256" key="5">
    <source>
        <dbReference type="PROSITE-ProRule" id="PRU00221"/>
    </source>
</evidence>
<sequence length="857" mass="93938">MTSVTLKKNYQCVQSLHQFYSGGPYAVSSDESFIACACNDTITIVDSSNASIKSTIEGDSESITALALSPDDKFLFSASHSRQIRIWDISSSKCLRSWKGRQDPVMAMACHASGGLLATAGADGSVIVWDVDGGFVTHFFKGHSGVVTSVIFHPEPTRLLLFSGCDDTTVRVWDLTSKKCVATLERHRSTVTTIAITEDGWTLLSGGRDKVVNMWNLHDYSCTMSIPTNEAIEALCVIGTTTFGTCLQSKKTDDKLACRFLTVGEHGIVRIWNSNGAVCLFQQASSDVTVSKEDGEEAKRGFTSAVLLPSDQGLLCVTADQEFLFYSAIQSQEGSFQLNLNKRLVGYNEEIVDMKFLGVEEEFLAVATSVEQVRVYDVSSMSCSYVLAGHTDIVLCLDTCTTSSGRTLIVTGSKDNTVRLWDCNSRRCIGVGRGHMGGIGAVAFAKKLQNFFVSGSSDLTLKLWSLDGLSDDVNDAFSLKTKAVTAAHDKDINALAVAPNDSLICSGSQDRTARIWKLPDLTPGVVLRGHKRGIWSVEFSPVDQCVITASGDKTIKIWAISDGSCLKTFEGHTSSVFKVQFLTRGAQFASCGADGLLKLWTVKTNECVATYDQHEDKVWALTVGKKTEMLATGGSDAVINLWHDSTAADREDAFRKEEESVLKGQELKNAVLDANYTKAIHLAFELRRPHQLFELFGALCRSEDAKNQVKSALGVLSVEEYRLLLEYVREWNTKPKLCHIAQFVLLQVFTILPPTEIVKMKGVGELLEGLIPYSQRHYSRIDRLERSTFLLDYTLNGMSIVESEPEMGVVDNPKEETLTEVVGQGQESAGEDDGLKKRSSKKRKSHKLNGGSKKIKA</sequence>
<evidence type="ECO:0000256" key="3">
    <source>
        <dbReference type="ARBA" id="ARBA00022737"/>
    </source>
</evidence>
<dbReference type="GO" id="GO:0030686">
    <property type="term" value="C:90S preribosome"/>
    <property type="evidence" value="ECO:0007669"/>
    <property type="project" value="TreeGrafter"/>
</dbReference>
<comment type="caution">
    <text evidence="8">The sequence shown here is derived from an EMBL/GenBank/DDBJ whole genome shotgun (WGS) entry which is preliminary data.</text>
</comment>
<evidence type="ECO:0000256" key="1">
    <source>
        <dbReference type="ARBA" id="ARBA00004604"/>
    </source>
</evidence>
<dbReference type="GO" id="GO:0034511">
    <property type="term" value="F:U3 snoRNA binding"/>
    <property type="evidence" value="ECO:0007669"/>
    <property type="project" value="TreeGrafter"/>
</dbReference>
<feature type="repeat" description="WD" evidence="5">
    <location>
        <begin position="611"/>
        <end position="642"/>
    </location>
</feature>
<protein>
    <recommendedName>
        <fullName evidence="7">U3 small nucleolar RNA-associated protein 13 C-terminal domain-containing protein</fullName>
    </recommendedName>
</protein>
<dbReference type="Pfam" id="PF00400">
    <property type="entry name" value="WD40"/>
    <property type="match status" value="10"/>
</dbReference>
<feature type="repeat" description="WD" evidence="5">
    <location>
        <begin position="56"/>
        <end position="97"/>
    </location>
</feature>
<evidence type="ECO:0000256" key="4">
    <source>
        <dbReference type="ARBA" id="ARBA00023242"/>
    </source>
</evidence>
<feature type="repeat" description="WD" evidence="5">
    <location>
        <begin position="569"/>
        <end position="610"/>
    </location>
</feature>
<dbReference type="PROSITE" id="PS00678">
    <property type="entry name" value="WD_REPEATS_1"/>
    <property type="match status" value="3"/>
</dbReference>
<dbReference type="FunFam" id="2.130.10.10:FF:000794">
    <property type="entry name" value="Transducin family protein / WD-40 repeat family protein"/>
    <property type="match status" value="1"/>
</dbReference>
<dbReference type="AlphaFoldDB" id="A0AAP0GPS3"/>
<keyword evidence="3" id="KW-0677">Repeat</keyword>
<evidence type="ECO:0000259" key="7">
    <source>
        <dbReference type="Pfam" id="PF08625"/>
    </source>
</evidence>
<evidence type="ECO:0000256" key="6">
    <source>
        <dbReference type="SAM" id="MobiDB-lite"/>
    </source>
</evidence>
<dbReference type="InterPro" id="IPR015943">
    <property type="entry name" value="WD40/YVTN_repeat-like_dom_sf"/>
</dbReference>